<comment type="caution">
    <text evidence="2">The sequence shown here is derived from an EMBL/GenBank/DDBJ whole genome shotgun (WGS) entry which is preliminary data.</text>
</comment>
<evidence type="ECO:0000313" key="2">
    <source>
        <dbReference type="EMBL" id="MDR9776851.1"/>
    </source>
</evidence>
<feature type="domain" description="Cupin type-2" evidence="1">
    <location>
        <begin position="45"/>
        <end position="115"/>
    </location>
</feature>
<dbReference type="InterPro" id="IPR014710">
    <property type="entry name" value="RmlC-like_jellyroll"/>
</dbReference>
<dbReference type="Proteomes" id="UP001268610">
    <property type="component" value="Unassembled WGS sequence"/>
</dbReference>
<dbReference type="RefSeq" id="WP_037092438.1">
    <property type="nucleotide sequence ID" value="NZ_CP054027.1"/>
</dbReference>
<evidence type="ECO:0000313" key="3">
    <source>
        <dbReference type="EMBL" id="PDT19672.1"/>
    </source>
</evidence>
<dbReference type="AlphaFoldDB" id="A0A2A6K5H1"/>
<gene>
    <name evidence="3" type="ORF">CO674_31715</name>
    <name evidence="2" type="ORF">RJJ65_30195</name>
</gene>
<evidence type="ECO:0000313" key="4">
    <source>
        <dbReference type="Proteomes" id="UP000219914"/>
    </source>
</evidence>
<dbReference type="InterPro" id="IPR013096">
    <property type="entry name" value="Cupin_2"/>
</dbReference>
<reference evidence="3 4" key="1">
    <citation type="submission" date="2017-09" db="EMBL/GenBank/DDBJ databases">
        <title>Comparative genomics of rhizobia isolated from Phaseolus vulgaris in China.</title>
        <authorList>
            <person name="Tong W."/>
        </authorList>
    </citation>
    <scope>NUCLEOTIDE SEQUENCE [LARGE SCALE GENOMIC DNA]</scope>
    <source>
        <strain evidence="3 4">FH14</strain>
    </source>
</reference>
<keyword evidence="4" id="KW-1185">Reference proteome</keyword>
<name>A0A2A6K5H1_9HYPH</name>
<accession>A0A2A6K5H1</accession>
<evidence type="ECO:0000313" key="5">
    <source>
        <dbReference type="Proteomes" id="UP001268610"/>
    </source>
</evidence>
<dbReference type="Proteomes" id="UP000219914">
    <property type="component" value="Unassembled WGS sequence"/>
</dbReference>
<dbReference type="PANTHER" id="PTHR36440">
    <property type="entry name" value="PUTATIVE (AFU_ORTHOLOGUE AFUA_8G07350)-RELATED"/>
    <property type="match status" value="1"/>
</dbReference>
<protein>
    <submittedName>
        <fullName evidence="2">Cupin domain-containing protein</fullName>
    </submittedName>
</protein>
<sequence>MMSNSFVNVHSGEETGDEAKRFFVLGERIERRLRIRGRWLNLFDVTVPPGSRTPRHAHASPEVFRILEGSLTIWRLTDSGPEEIEADAGDIVTIPPFMVHGYANRGTVPAVFSAVVDRDMAEFIEAEGATEPPKTSPSVETIARMTAAANAYGITILAA</sequence>
<dbReference type="InterPro" id="IPR011051">
    <property type="entry name" value="RmlC_Cupin_sf"/>
</dbReference>
<dbReference type="SUPFAM" id="SSF51182">
    <property type="entry name" value="RmlC-like cupins"/>
    <property type="match status" value="1"/>
</dbReference>
<reference evidence="2" key="2">
    <citation type="submission" date="2023-04" db="EMBL/GenBank/DDBJ databases">
        <title>Genomic characterization of faba bean (Vicia faba) microsymbionts in Mexican soils.</title>
        <authorList>
            <person name="Rivera Orduna F.N."/>
            <person name="Guevara-Luna J."/>
            <person name="Yan J."/>
            <person name="Arroyo-Herrera I."/>
            <person name="Li Y."/>
            <person name="Vasquez-Murrieta M.S."/>
            <person name="Wang E.T."/>
        </authorList>
    </citation>
    <scope>NUCLEOTIDE SEQUENCE</scope>
    <source>
        <strain evidence="2">CH26</strain>
    </source>
</reference>
<dbReference type="Gene3D" id="2.60.120.10">
    <property type="entry name" value="Jelly Rolls"/>
    <property type="match status" value="1"/>
</dbReference>
<dbReference type="EMBL" id="NWSY01000038">
    <property type="protein sequence ID" value="PDT19672.1"/>
    <property type="molecule type" value="Genomic_DNA"/>
</dbReference>
<dbReference type="PANTHER" id="PTHR36440:SF1">
    <property type="entry name" value="PUTATIVE (AFU_ORTHOLOGUE AFUA_8G07350)-RELATED"/>
    <property type="match status" value="1"/>
</dbReference>
<dbReference type="EMBL" id="JAVLSF010000029">
    <property type="protein sequence ID" value="MDR9776851.1"/>
    <property type="molecule type" value="Genomic_DNA"/>
</dbReference>
<dbReference type="InterPro" id="IPR053146">
    <property type="entry name" value="QDO-like"/>
</dbReference>
<dbReference type="Pfam" id="PF07883">
    <property type="entry name" value="Cupin_2"/>
    <property type="match status" value="1"/>
</dbReference>
<evidence type="ECO:0000259" key="1">
    <source>
        <dbReference type="Pfam" id="PF07883"/>
    </source>
</evidence>
<organism evidence="2 5">
    <name type="scientific">Rhizobium hidalgonense</name>
    <dbReference type="NCBI Taxonomy" id="1538159"/>
    <lineage>
        <taxon>Bacteria</taxon>
        <taxon>Pseudomonadati</taxon>
        <taxon>Pseudomonadota</taxon>
        <taxon>Alphaproteobacteria</taxon>
        <taxon>Hyphomicrobiales</taxon>
        <taxon>Rhizobiaceae</taxon>
        <taxon>Rhizobium/Agrobacterium group</taxon>
        <taxon>Rhizobium</taxon>
    </lineage>
</organism>
<proteinExistence type="predicted"/>